<evidence type="ECO:0000313" key="1">
    <source>
        <dbReference type="EMBL" id="MBA0767265.1"/>
    </source>
</evidence>
<comment type="caution">
    <text evidence="1">The sequence shown here is derived from an EMBL/GenBank/DDBJ whole genome shotgun (WGS) entry which is preliminary data.</text>
</comment>
<reference evidence="1 2" key="1">
    <citation type="journal article" date="2019" name="Genome Biol. Evol.">
        <title>Insights into the evolution of the New World diploid cottons (Gossypium, subgenus Houzingenia) based on genome sequencing.</title>
        <authorList>
            <person name="Grover C.E."/>
            <person name="Arick M.A. 2nd"/>
            <person name="Thrash A."/>
            <person name="Conover J.L."/>
            <person name="Sanders W.S."/>
            <person name="Peterson D.G."/>
            <person name="Frelichowski J.E."/>
            <person name="Scheffler J.A."/>
            <person name="Scheffler B.E."/>
            <person name="Wendel J.F."/>
        </authorList>
    </citation>
    <scope>NUCLEOTIDE SEQUENCE [LARGE SCALE GENOMIC DNA]</scope>
    <source>
        <strain evidence="1">8</strain>
        <tissue evidence="1">Leaf</tissue>
    </source>
</reference>
<gene>
    <name evidence="1" type="ORF">Gotri_016174</name>
</gene>
<proteinExistence type="predicted"/>
<organism evidence="1 2">
    <name type="scientific">Gossypium trilobum</name>
    <dbReference type="NCBI Taxonomy" id="34281"/>
    <lineage>
        <taxon>Eukaryota</taxon>
        <taxon>Viridiplantae</taxon>
        <taxon>Streptophyta</taxon>
        <taxon>Embryophyta</taxon>
        <taxon>Tracheophyta</taxon>
        <taxon>Spermatophyta</taxon>
        <taxon>Magnoliopsida</taxon>
        <taxon>eudicotyledons</taxon>
        <taxon>Gunneridae</taxon>
        <taxon>Pentapetalae</taxon>
        <taxon>rosids</taxon>
        <taxon>malvids</taxon>
        <taxon>Malvales</taxon>
        <taxon>Malvaceae</taxon>
        <taxon>Malvoideae</taxon>
        <taxon>Gossypium</taxon>
    </lineage>
</organism>
<dbReference type="AlphaFoldDB" id="A0A7J9E3X2"/>
<evidence type="ECO:0000313" key="2">
    <source>
        <dbReference type="Proteomes" id="UP000593568"/>
    </source>
</evidence>
<keyword evidence="2" id="KW-1185">Reference proteome</keyword>
<protein>
    <submittedName>
        <fullName evidence="1">Uncharacterized protein</fullName>
    </submittedName>
</protein>
<name>A0A7J9E3X2_9ROSI</name>
<accession>A0A7J9E3X2</accession>
<sequence length="46" mass="5418">MHAEKWVRVNSSDVRSPYFHGSTVTFEGLIGFRIRSSPKNICHWKR</sequence>
<dbReference type="Proteomes" id="UP000593568">
    <property type="component" value="Unassembled WGS sequence"/>
</dbReference>
<dbReference type="EMBL" id="JABEZW010000006">
    <property type="protein sequence ID" value="MBA0767265.1"/>
    <property type="molecule type" value="Genomic_DNA"/>
</dbReference>